<dbReference type="AlphaFoldDB" id="A0AA41Q866"/>
<dbReference type="PANTHER" id="PTHR42804">
    <property type="entry name" value="ALDEHYDE DEHYDROGENASE"/>
    <property type="match status" value="1"/>
</dbReference>
<evidence type="ECO:0000313" key="8">
    <source>
        <dbReference type="EMBL" id="MCF2531972.1"/>
    </source>
</evidence>
<proteinExistence type="inferred from homology"/>
<name>A0AA41Q866_9ACTN</name>
<evidence type="ECO:0000256" key="3">
    <source>
        <dbReference type="ARBA" id="ARBA00024226"/>
    </source>
</evidence>
<dbReference type="Gene3D" id="3.40.309.10">
    <property type="entry name" value="Aldehyde Dehydrogenase, Chain A, domain 2"/>
    <property type="match status" value="1"/>
</dbReference>
<dbReference type="FunFam" id="3.40.309.10:FF:000012">
    <property type="entry name" value="Betaine aldehyde dehydrogenase"/>
    <property type="match status" value="1"/>
</dbReference>
<evidence type="ECO:0000259" key="7">
    <source>
        <dbReference type="Pfam" id="PF00171"/>
    </source>
</evidence>
<evidence type="ECO:0000256" key="1">
    <source>
        <dbReference type="ARBA" id="ARBA00009986"/>
    </source>
</evidence>
<dbReference type="InterPro" id="IPR029510">
    <property type="entry name" value="Ald_DH_CS_GLU"/>
</dbReference>
<accession>A0AA41Q866</accession>
<dbReference type="EMBL" id="JAKFHA010000028">
    <property type="protein sequence ID" value="MCF2531972.1"/>
    <property type="molecule type" value="Genomic_DNA"/>
</dbReference>
<evidence type="ECO:0000256" key="6">
    <source>
        <dbReference type="RuleBase" id="RU003345"/>
    </source>
</evidence>
<evidence type="ECO:0000256" key="5">
    <source>
        <dbReference type="PROSITE-ProRule" id="PRU10007"/>
    </source>
</evidence>
<dbReference type="InterPro" id="IPR016160">
    <property type="entry name" value="Ald_DH_CS_CYS"/>
</dbReference>
<dbReference type="Pfam" id="PF00171">
    <property type="entry name" value="Aldedh"/>
    <property type="match status" value="1"/>
</dbReference>
<dbReference type="InterPro" id="IPR016161">
    <property type="entry name" value="Ald_DH/histidinol_DH"/>
</dbReference>
<evidence type="ECO:0000256" key="2">
    <source>
        <dbReference type="ARBA" id="ARBA00023002"/>
    </source>
</evidence>
<protein>
    <recommendedName>
        <fullName evidence="3">aldehyde dehydrogenase (NAD(+))</fullName>
        <ecNumber evidence="3">1.2.1.3</ecNumber>
    </recommendedName>
</protein>
<dbReference type="FunFam" id="3.40.605.10:FF:000007">
    <property type="entry name" value="NAD/NADP-dependent betaine aldehyde dehydrogenase"/>
    <property type="match status" value="1"/>
</dbReference>
<dbReference type="PANTHER" id="PTHR42804:SF1">
    <property type="entry name" value="ALDEHYDE DEHYDROGENASE-RELATED"/>
    <property type="match status" value="1"/>
</dbReference>
<dbReference type="GO" id="GO:0004029">
    <property type="term" value="F:aldehyde dehydrogenase (NAD+) activity"/>
    <property type="evidence" value="ECO:0007669"/>
    <property type="project" value="UniProtKB-EC"/>
</dbReference>
<dbReference type="InterPro" id="IPR015590">
    <property type="entry name" value="Aldehyde_DH_dom"/>
</dbReference>
<feature type="domain" description="Aldehyde dehydrogenase" evidence="7">
    <location>
        <begin position="13"/>
        <end position="474"/>
    </location>
</feature>
<evidence type="ECO:0000256" key="4">
    <source>
        <dbReference type="ARBA" id="ARBA00049194"/>
    </source>
</evidence>
<dbReference type="CDD" id="cd07139">
    <property type="entry name" value="ALDH_AldA-Rv0768"/>
    <property type="match status" value="1"/>
</dbReference>
<reference evidence="8" key="1">
    <citation type="submission" date="2022-01" db="EMBL/GenBank/DDBJ databases">
        <title>Genome-Based Taxonomic Classification of the Phylum Actinobacteria.</title>
        <authorList>
            <person name="Gao Y."/>
        </authorList>
    </citation>
    <scope>NUCLEOTIDE SEQUENCE</scope>
    <source>
        <strain evidence="8">KLBMP 8922</strain>
    </source>
</reference>
<dbReference type="EC" id="1.2.1.3" evidence="3"/>
<dbReference type="InterPro" id="IPR016162">
    <property type="entry name" value="Ald_DH_N"/>
</dbReference>
<dbReference type="SUPFAM" id="SSF53720">
    <property type="entry name" value="ALDH-like"/>
    <property type="match status" value="1"/>
</dbReference>
<dbReference type="RefSeq" id="WP_235056689.1">
    <property type="nucleotide sequence ID" value="NZ_JAKFHA010000028.1"/>
</dbReference>
<comment type="catalytic activity">
    <reaction evidence="4">
        <text>an aldehyde + NAD(+) + H2O = a carboxylate + NADH + 2 H(+)</text>
        <dbReference type="Rhea" id="RHEA:16185"/>
        <dbReference type="ChEBI" id="CHEBI:15377"/>
        <dbReference type="ChEBI" id="CHEBI:15378"/>
        <dbReference type="ChEBI" id="CHEBI:17478"/>
        <dbReference type="ChEBI" id="CHEBI:29067"/>
        <dbReference type="ChEBI" id="CHEBI:57540"/>
        <dbReference type="ChEBI" id="CHEBI:57945"/>
        <dbReference type="EC" id="1.2.1.3"/>
    </reaction>
</comment>
<dbReference type="InterPro" id="IPR016163">
    <property type="entry name" value="Ald_DH_C"/>
</dbReference>
<dbReference type="Gene3D" id="3.40.605.10">
    <property type="entry name" value="Aldehyde Dehydrogenase, Chain A, domain 1"/>
    <property type="match status" value="1"/>
</dbReference>
<gene>
    <name evidence="8" type="ORF">LZ495_32815</name>
</gene>
<dbReference type="PROSITE" id="PS00070">
    <property type="entry name" value="ALDEHYDE_DEHYDR_CYS"/>
    <property type="match status" value="1"/>
</dbReference>
<comment type="similarity">
    <text evidence="1 6">Belongs to the aldehyde dehydrogenase family.</text>
</comment>
<evidence type="ECO:0000313" key="9">
    <source>
        <dbReference type="Proteomes" id="UP001165378"/>
    </source>
</evidence>
<keyword evidence="9" id="KW-1185">Reference proteome</keyword>
<organism evidence="8 9">
    <name type="scientific">Yinghuangia soli</name>
    <dbReference type="NCBI Taxonomy" id="2908204"/>
    <lineage>
        <taxon>Bacteria</taxon>
        <taxon>Bacillati</taxon>
        <taxon>Actinomycetota</taxon>
        <taxon>Actinomycetes</taxon>
        <taxon>Kitasatosporales</taxon>
        <taxon>Streptomycetaceae</taxon>
        <taxon>Yinghuangia</taxon>
    </lineage>
</organism>
<feature type="active site" evidence="5">
    <location>
        <position position="249"/>
    </location>
</feature>
<comment type="caution">
    <text evidence="8">The sequence shown here is derived from an EMBL/GenBank/DDBJ whole genome shotgun (WGS) entry which is preliminary data.</text>
</comment>
<sequence>MRVHDKIFIGGEWVEPSGTDTFDVHNASTEEVIGRVPAGTEEDVNRAVAAARKAIEGPWASTTPDERGDIIAALSAGIMTRLMEFAEIIAQETGCPIDNSVGVQVYSSTMVLDYYAKLVREYPFEEQRQGAIFKTLVRREPVGVVAAIVPWNVPLFVTVLKLAPALAAGCTVVLKPSPETALDAYLLAEVAIEAGVPAGVLNIVVADREVSEKLVVHPDVDKVSFTGSTAAGRRIGSLCGERLRPVTLELGGKSACILLEDADLDVAVPGLLPGSLNNNGQACVAQTRILAPRSRYDEVVAKLAEHVGAMTVGDSLEKGNAIGPLVSERQRDRVLGYIEKGKAEGARVVVGGGRPEGLDKGWFIEPTVFADVTNDMTIAQEEIFGPVLAVIAYDDVDDAVRIANDSPYGLSGGVWGTDVEAATEVSRRIATGTVSVNSWVAMDFGAPFGGYKQSGLGRELGPEGLDALVELKTVVLP</sequence>
<dbReference type="Proteomes" id="UP001165378">
    <property type="component" value="Unassembled WGS sequence"/>
</dbReference>
<dbReference type="PROSITE" id="PS00687">
    <property type="entry name" value="ALDEHYDE_DEHYDR_GLU"/>
    <property type="match status" value="1"/>
</dbReference>
<keyword evidence="2 6" id="KW-0560">Oxidoreductase</keyword>